<evidence type="ECO:0000256" key="1">
    <source>
        <dbReference type="SAM" id="MobiDB-lite"/>
    </source>
</evidence>
<proteinExistence type="predicted"/>
<dbReference type="EMBL" id="BQNB010014029">
    <property type="protein sequence ID" value="GJT23137.1"/>
    <property type="molecule type" value="Genomic_DNA"/>
</dbReference>
<keyword evidence="3" id="KW-1185">Reference proteome</keyword>
<feature type="region of interest" description="Disordered" evidence="1">
    <location>
        <begin position="1"/>
        <end position="21"/>
    </location>
</feature>
<dbReference type="Proteomes" id="UP001151760">
    <property type="component" value="Unassembled WGS sequence"/>
</dbReference>
<reference evidence="2" key="2">
    <citation type="submission" date="2022-01" db="EMBL/GenBank/DDBJ databases">
        <authorList>
            <person name="Yamashiro T."/>
            <person name="Shiraishi A."/>
            <person name="Satake H."/>
            <person name="Nakayama K."/>
        </authorList>
    </citation>
    <scope>NUCLEOTIDE SEQUENCE</scope>
</reference>
<name>A0ABQ5C9F0_9ASTR</name>
<organism evidence="2 3">
    <name type="scientific">Tanacetum coccineum</name>
    <dbReference type="NCBI Taxonomy" id="301880"/>
    <lineage>
        <taxon>Eukaryota</taxon>
        <taxon>Viridiplantae</taxon>
        <taxon>Streptophyta</taxon>
        <taxon>Embryophyta</taxon>
        <taxon>Tracheophyta</taxon>
        <taxon>Spermatophyta</taxon>
        <taxon>Magnoliopsida</taxon>
        <taxon>eudicotyledons</taxon>
        <taxon>Gunneridae</taxon>
        <taxon>Pentapetalae</taxon>
        <taxon>asterids</taxon>
        <taxon>campanulids</taxon>
        <taxon>Asterales</taxon>
        <taxon>Asteraceae</taxon>
        <taxon>Asteroideae</taxon>
        <taxon>Anthemideae</taxon>
        <taxon>Anthemidinae</taxon>
        <taxon>Tanacetum</taxon>
    </lineage>
</organism>
<sequence length="144" mass="16501">MLGRLEDDQLTGTRNDVKRRDDCANQERLISCSEVDRKLMEPIEIVDKEEKQLSKVESDSQKFDGKVKARTGNNLLEEERPIVLEVPVTAKEKINKKNDVKARSLILMAHPNEHQLTFSHYPNVKTMFAAFETRFGGNEATKKT</sequence>
<reference evidence="2" key="1">
    <citation type="journal article" date="2022" name="Int. J. Mol. Sci.">
        <title>Draft Genome of Tanacetum Coccineum: Genomic Comparison of Closely Related Tanacetum-Family Plants.</title>
        <authorList>
            <person name="Yamashiro T."/>
            <person name="Shiraishi A."/>
            <person name="Nakayama K."/>
            <person name="Satake H."/>
        </authorList>
    </citation>
    <scope>NUCLEOTIDE SEQUENCE</scope>
</reference>
<evidence type="ECO:0000313" key="2">
    <source>
        <dbReference type="EMBL" id="GJT23137.1"/>
    </source>
</evidence>
<gene>
    <name evidence="2" type="ORF">Tco_0893074</name>
</gene>
<comment type="caution">
    <text evidence="2">The sequence shown here is derived from an EMBL/GenBank/DDBJ whole genome shotgun (WGS) entry which is preliminary data.</text>
</comment>
<accession>A0ABQ5C9F0</accession>
<protein>
    <submittedName>
        <fullName evidence="2">Uncharacterized protein</fullName>
    </submittedName>
</protein>
<evidence type="ECO:0000313" key="3">
    <source>
        <dbReference type="Proteomes" id="UP001151760"/>
    </source>
</evidence>